<dbReference type="PIRSF" id="PIRSF001455">
    <property type="entry name" value="DHQ_synth"/>
    <property type="match status" value="1"/>
</dbReference>
<comment type="similarity">
    <text evidence="8">Belongs to the sugar phosphate cyclases superfamily. Dehydroquinate synthase family.</text>
</comment>
<comment type="pathway">
    <text evidence="7">Metabolic intermediate biosynthesis; chorismate biosynthesis; chorismate from D-erythrose 4-phosphate and phosphoenolpyruvate: step 2/7.</text>
</comment>
<organism evidence="23 24">
    <name type="scientific">SAR86 cluster bacterium</name>
    <dbReference type="NCBI Taxonomy" id="2030880"/>
    <lineage>
        <taxon>Bacteria</taxon>
        <taxon>Pseudomonadati</taxon>
        <taxon>Pseudomonadota</taxon>
        <taxon>Gammaproteobacteria</taxon>
        <taxon>SAR86 cluster</taxon>
    </lineage>
</organism>
<proteinExistence type="inferred from homology"/>
<evidence type="ECO:0000259" key="22">
    <source>
        <dbReference type="Pfam" id="PF24621"/>
    </source>
</evidence>
<dbReference type="PANTHER" id="PTHR43622">
    <property type="entry name" value="3-DEHYDROQUINATE SYNTHASE"/>
    <property type="match status" value="1"/>
</dbReference>
<gene>
    <name evidence="23" type="primary">aroB</name>
    <name evidence="23" type="ORF">EVA99_03600</name>
</gene>
<dbReference type="GO" id="GO:0008652">
    <property type="term" value="P:amino acid biosynthetic process"/>
    <property type="evidence" value="ECO:0007669"/>
    <property type="project" value="UniProtKB-KW"/>
</dbReference>
<dbReference type="InterPro" id="IPR016037">
    <property type="entry name" value="DHQ_synth_AroB"/>
</dbReference>
<evidence type="ECO:0000256" key="18">
    <source>
        <dbReference type="ARBA" id="ARBA00023239"/>
    </source>
</evidence>
<comment type="caution">
    <text evidence="23">The sequence shown here is derived from an EMBL/GenBank/DDBJ whole genome shotgun (WGS) entry which is preliminary data.</text>
</comment>
<dbReference type="SUPFAM" id="SSF56796">
    <property type="entry name" value="Dehydroquinate synthase-like"/>
    <property type="match status" value="1"/>
</dbReference>
<dbReference type="InterPro" id="IPR050071">
    <property type="entry name" value="Dehydroquinate_synthase"/>
</dbReference>
<evidence type="ECO:0000256" key="20">
    <source>
        <dbReference type="NCBIfam" id="TIGR01357"/>
    </source>
</evidence>
<dbReference type="PANTHER" id="PTHR43622:SF7">
    <property type="entry name" value="3-DEHYDROQUINATE SYNTHASE, CHLOROPLASTIC"/>
    <property type="match status" value="1"/>
</dbReference>
<comment type="catalytic activity">
    <reaction evidence="1">
        <text>7-phospho-2-dehydro-3-deoxy-D-arabino-heptonate = 3-dehydroquinate + phosphate</text>
        <dbReference type="Rhea" id="RHEA:21968"/>
        <dbReference type="ChEBI" id="CHEBI:32364"/>
        <dbReference type="ChEBI" id="CHEBI:43474"/>
        <dbReference type="ChEBI" id="CHEBI:58394"/>
        <dbReference type="EC" id="4.2.3.4"/>
    </reaction>
</comment>
<keyword evidence="11" id="KW-0963">Cytoplasm</keyword>
<evidence type="ECO:0000256" key="17">
    <source>
        <dbReference type="ARBA" id="ARBA00023141"/>
    </source>
</evidence>
<keyword evidence="18 23" id="KW-0456">Lyase</keyword>
<evidence type="ECO:0000256" key="3">
    <source>
        <dbReference type="ARBA" id="ARBA00001941"/>
    </source>
</evidence>
<dbReference type="GO" id="GO:0046872">
    <property type="term" value="F:metal ion binding"/>
    <property type="evidence" value="ECO:0007669"/>
    <property type="project" value="UniProtKB-KW"/>
</dbReference>
<keyword evidence="13" id="KW-0479">Metal-binding</keyword>
<evidence type="ECO:0000256" key="15">
    <source>
        <dbReference type="ARBA" id="ARBA00022833"/>
    </source>
</evidence>
<comment type="cofactor">
    <cofactor evidence="3">
        <name>Co(2+)</name>
        <dbReference type="ChEBI" id="CHEBI:48828"/>
    </cofactor>
</comment>
<keyword evidence="14" id="KW-0547">Nucleotide-binding</keyword>
<evidence type="ECO:0000256" key="12">
    <source>
        <dbReference type="ARBA" id="ARBA00022605"/>
    </source>
</evidence>
<evidence type="ECO:0000256" key="13">
    <source>
        <dbReference type="ARBA" id="ARBA00022723"/>
    </source>
</evidence>
<evidence type="ECO:0000256" key="5">
    <source>
        <dbReference type="ARBA" id="ARBA00003485"/>
    </source>
</evidence>
<evidence type="ECO:0000256" key="6">
    <source>
        <dbReference type="ARBA" id="ARBA00004496"/>
    </source>
</evidence>
<dbReference type="Gene3D" id="3.40.50.1970">
    <property type="match status" value="1"/>
</dbReference>
<dbReference type="EC" id="4.2.3.4" evidence="9 20"/>
<evidence type="ECO:0000256" key="19">
    <source>
        <dbReference type="ARBA" id="ARBA00023285"/>
    </source>
</evidence>
<evidence type="ECO:0000256" key="4">
    <source>
        <dbReference type="ARBA" id="ARBA00001947"/>
    </source>
</evidence>
<evidence type="ECO:0000256" key="11">
    <source>
        <dbReference type="ARBA" id="ARBA00022490"/>
    </source>
</evidence>
<dbReference type="EMBL" id="SHBL01000033">
    <property type="protein sequence ID" value="RZO23496.1"/>
    <property type="molecule type" value="Genomic_DNA"/>
</dbReference>
<dbReference type="InterPro" id="IPR030963">
    <property type="entry name" value="DHQ_synth_fam"/>
</dbReference>
<keyword evidence="16" id="KW-0520">NAD</keyword>
<dbReference type="InterPro" id="IPR030960">
    <property type="entry name" value="DHQS/DOIS_N"/>
</dbReference>
<dbReference type="GO" id="GO:0005737">
    <property type="term" value="C:cytoplasm"/>
    <property type="evidence" value="ECO:0007669"/>
    <property type="project" value="UniProtKB-SubCell"/>
</dbReference>
<dbReference type="Pfam" id="PF24621">
    <property type="entry name" value="DHQS_C"/>
    <property type="match status" value="1"/>
</dbReference>
<keyword evidence="17" id="KW-0057">Aromatic amino acid biosynthesis</keyword>
<dbReference type="NCBIfam" id="TIGR01357">
    <property type="entry name" value="aroB"/>
    <property type="match status" value="1"/>
</dbReference>
<evidence type="ECO:0000256" key="1">
    <source>
        <dbReference type="ARBA" id="ARBA00001393"/>
    </source>
</evidence>
<keyword evidence="19" id="KW-0170">Cobalt</keyword>
<evidence type="ECO:0000256" key="8">
    <source>
        <dbReference type="ARBA" id="ARBA00005412"/>
    </source>
</evidence>
<dbReference type="Pfam" id="PF01761">
    <property type="entry name" value="DHQ_synthase"/>
    <property type="match status" value="1"/>
</dbReference>
<dbReference type="InterPro" id="IPR056179">
    <property type="entry name" value="DHQS_C"/>
</dbReference>
<dbReference type="Gene3D" id="1.20.1090.10">
    <property type="entry name" value="Dehydroquinate synthase-like - alpha domain"/>
    <property type="match status" value="1"/>
</dbReference>
<feature type="domain" description="3-dehydroquinate synthase C-terminal" evidence="22">
    <location>
        <begin position="175"/>
        <end position="318"/>
    </location>
</feature>
<comment type="cofactor">
    <cofactor evidence="4">
        <name>Zn(2+)</name>
        <dbReference type="ChEBI" id="CHEBI:29105"/>
    </cofactor>
</comment>
<keyword evidence="12" id="KW-0028">Amino-acid biosynthesis</keyword>
<evidence type="ECO:0000259" key="21">
    <source>
        <dbReference type="Pfam" id="PF01761"/>
    </source>
</evidence>
<accession>A0A520MQK2</accession>
<evidence type="ECO:0000256" key="14">
    <source>
        <dbReference type="ARBA" id="ARBA00022741"/>
    </source>
</evidence>
<evidence type="ECO:0000256" key="10">
    <source>
        <dbReference type="ARBA" id="ARBA00017684"/>
    </source>
</evidence>
<name>A0A520MQK2_9GAMM</name>
<evidence type="ECO:0000256" key="9">
    <source>
        <dbReference type="ARBA" id="ARBA00013031"/>
    </source>
</evidence>
<reference evidence="23 24" key="1">
    <citation type="submission" date="2019-02" db="EMBL/GenBank/DDBJ databases">
        <title>Prokaryotic population dynamics and viral predation in marine succession experiment using metagenomics: the confinement effect.</title>
        <authorList>
            <person name="Haro-Moreno J.M."/>
            <person name="Rodriguez-Valera F."/>
            <person name="Lopez-Perez M."/>
        </authorList>
    </citation>
    <scope>NUCLEOTIDE SEQUENCE [LARGE SCALE GENOMIC DNA]</scope>
    <source>
        <strain evidence="23">MED-G166</strain>
    </source>
</reference>
<comment type="subcellular location">
    <subcellularLocation>
        <location evidence="6">Cytoplasm</location>
    </subcellularLocation>
</comment>
<feature type="domain" description="3-dehydroquinate synthase N-terminal" evidence="21">
    <location>
        <begin position="61"/>
        <end position="173"/>
    </location>
</feature>
<evidence type="ECO:0000313" key="23">
    <source>
        <dbReference type="EMBL" id="RZO23496.1"/>
    </source>
</evidence>
<dbReference type="CDD" id="cd08195">
    <property type="entry name" value="DHQS"/>
    <property type="match status" value="1"/>
</dbReference>
<evidence type="ECO:0000256" key="7">
    <source>
        <dbReference type="ARBA" id="ARBA00004661"/>
    </source>
</evidence>
<comment type="cofactor">
    <cofactor evidence="2">
        <name>NAD(+)</name>
        <dbReference type="ChEBI" id="CHEBI:57540"/>
    </cofactor>
</comment>
<dbReference type="AlphaFoldDB" id="A0A520MQK2"/>
<evidence type="ECO:0000256" key="2">
    <source>
        <dbReference type="ARBA" id="ARBA00001911"/>
    </source>
</evidence>
<dbReference type="Proteomes" id="UP000320146">
    <property type="component" value="Unassembled WGS sequence"/>
</dbReference>
<dbReference type="GO" id="GO:0009073">
    <property type="term" value="P:aromatic amino acid family biosynthetic process"/>
    <property type="evidence" value="ECO:0007669"/>
    <property type="project" value="UniProtKB-KW"/>
</dbReference>
<dbReference type="GO" id="GO:0000166">
    <property type="term" value="F:nucleotide binding"/>
    <property type="evidence" value="ECO:0007669"/>
    <property type="project" value="UniProtKB-KW"/>
</dbReference>
<keyword evidence="15" id="KW-0862">Zinc</keyword>
<comment type="function">
    <text evidence="5">Catalyzes the conversion of 3-deoxy-D-arabino-heptulosonate 7-phosphate (DAHP) to dehydroquinate (DHQ).</text>
</comment>
<dbReference type="FunFam" id="3.40.50.1970:FF:000007">
    <property type="entry name" value="Pentafunctional AROM polypeptide"/>
    <property type="match status" value="1"/>
</dbReference>
<evidence type="ECO:0000313" key="24">
    <source>
        <dbReference type="Proteomes" id="UP000320146"/>
    </source>
</evidence>
<sequence>MKDLIFKAEEISVKLSYLKGASEVIDLLSDNLKYCVIADAKVLEMHQDFKNRLLEKGCLIFEVEEAEKQKNLETYSEAIAFMQKNGMNRHDCLIGFGGGAITDLTGFVASSYMRGIKYFQIPTSLLAQVDASIGGKTGINFGHIKNFVGSFYNPAQVFICADFLETLNEQEFLNGFSEVIKHSFITSKESAEEIKKTSQEILAKDADTMLRCIEESIQIKAQIVASDFREKGVRKYLNFGHTFAHGIESVNHKNPIFHGHAVIIGMLMALKYSKELGFLQEDSYKLAKDTIGHFNYDFSNIELDAEEIFEAMKSDKKNTKAINLVLLREIGQPFIYEEKSSEKLKTFIKEFINDFTK</sequence>
<protein>
    <recommendedName>
        <fullName evidence="10 20">3-dehydroquinate synthase</fullName>
        <ecNumber evidence="9 20">4.2.3.4</ecNumber>
    </recommendedName>
</protein>
<dbReference type="GO" id="GO:0003856">
    <property type="term" value="F:3-dehydroquinate synthase activity"/>
    <property type="evidence" value="ECO:0007669"/>
    <property type="project" value="UniProtKB-UniRule"/>
</dbReference>
<evidence type="ECO:0000256" key="16">
    <source>
        <dbReference type="ARBA" id="ARBA00023027"/>
    </source>
</evidence>
<dbReference type="GO" id="GO:0009423">
    <property type="term" value="P:chorismate biosynthetic process"/>
    <property type="evidence" value="ECO:0007669"/>
    <property type="project" value="UniProtKB-UniRule"/>
</dbReference>